<feature type="domain" description="Tripartite ATP-independent periplasmic transporters DctQ component" evidence="10">
    <location>
        <begin position="27"/>
        <end position="156"/>
    </location>
</feature>
<feature type="transmembrane region" description="Helical" evidence="9">
    <location>
        <begin position="130"/>
        <end position="158"/>
    </location>
</feature>
<keyword evidence="2 9" id="KW-0813">Transport</keyword>
<dbReference type="AlphaFoldDB" id="A0A2W5QH91"/>
<evidence type="ECO:0000313" key="12">
    <source>
        <dbReference type="Proteomes" id="UP000249135"/>
    </source>
</evidence>
<comment type="function">
    <text evidence="9">Part of the tripartite ATP-independent periplasmic (TRAP) transport system.</text>
</comment>
<dbReference type="InterPro" id="IPR055348">
    <property type="entry name" value="DctQ"/>
</dbReference>
<dbReference type="PANTHER" id="PTHR35011">
    <property type="entry name" value="2,3-DIKETO-L-GULONATE TRAP TRANSPORTER SMALL PERMEASE PROTEIN YIAM"/>
    <property type="match status" value="1"/>
</dbReference>
<name>A0A2W5QH91_VARPD</name>
<dbReference type="EMBL" id="QFPP01000051">
    <property type="protein sequence ID" value="PZQ76486.1"/>
    <property type="molecule type" value="Genomic_DNA"/>
</dbReference>
<gene>
    <name evidence="11" type="ORF">DI563_06930</name>
</gene>
<evidence type="ECO:0000256" key="2">
    <source>
        <dbReference type="ARBA" id="ARBA00022448"/>
    </source>
</evidence>
<reference evidence="11 12" key="1">
    <citation type="submission" date="2017-08" db="EMBL/GenBank/DDBJ databases">
        <title>Infants hospitalized years apart are colonized by the same room-sourced microbial strains.</title>
        <authorList>
            <person name="Brooks B."/>
            <person name="Olm M.R."/>
            <person name="Firek B.A."/>
            <person name="Baker R."/>
            <person name="Thomas B.C."/>
            <person name="Morowitz M.J."/>
            <person name="Banfield J.F."/>
        </authorList>
    </citation>
    <scope>NUCLEOTIDE SEQUENCE [LARGE SCALE GENOMIC DNA]</scope>
    <source>
        <strain evidence="11">S2_005_003_R2_41</strain>
    </source>
</reference>
<evidence type="ECO:0000259" key="10">
    <source>
        <dbReference type="Pfam" id="PF04290"/>
    </source>
</evidence>
<evidence type="ECO:0000256" key="8">
    <source>
        <dbReference type="ARBA" id="ARBA00038436"/>
    </source>
</evidence>
<evidence type="ECO:0000256" key="3">
    <source>
        <dbReference type="ARBA" id="ARBA00022475"/>
    </source>
</evidence>
<keyword evidence="3" id="KW-1003">Cell membrane</keyword>
<dbReference type="InterPro" id="IPR007387">
    <property type="entry name" value="TRAP_DctQ"/>
</dbReference>
<evidence type="ECO:0000256" key="7">
    <source>
        <dbReference type="ARBA" id="ARBA00023136"/>
    </source>
</evidence>
<comment type="similarity">
    <text evidence="8 9">Belongs to the TRAP transporter small permease family.</text>
</comment>
<evidence type="ECO:0000256" key="1">
    <source>
        <dbReference type="ARBA" id="ARBA00004429"/>
    </source>
</evidence>
<comment type="subunit">
    <text evidence="9">The complex comprises the extracytoplasmic solute receptor protein and the two transmembrane proteins.</text>
</comment>
<keyword evidence="4 9" id="KW-0997">Cell inner membrane</keyword>
<dbReference type="Pfam" id="PF04290">
    <property type="entry name" value="DctQ"/>
    <property type="match status" value="1"/>
</dbReference>
<evidence type="ECO:0000256" key="9">
    <source>
        <dbReference type="RuleBase" id="RU369079"/>
    </source>
</evidence>
<feature type="transmembrane region" description="Helical" evidence="9">
    <location>
        <begin position="52"/>
        <end position="71"/>
    </location>
</feature>
<comment type="caution">
    <text evidence="11">The sequence shown here is derived from an EMBL/GenBank/DDBJ whole genome shotgun (WGS) entry which is preliminary data.</text>
</comment>
<evidence type="ECO:0000256" key="6">
    <source>
        <dbReference type="ARBA" id="ARBA00022989"/>
    </source>
</evidence>
<evidence type="ECO:0000256" key="4">
    <source>
        <dbReference type="ARBA" id="ARBA00022519"/>
    </source>
</evidence>
<dbReference type="Proteomes" id="UP000249135">
    <property type="component" value="Unassembled WGS sequence"/>
</dbReference>
<keyword evidence="6 9" id="KW-1133">Transmembrane helix</keyword>
<proteinExistence type="inferred from homology"/>
<accession>A0A2W5QH91</accession>
<evidence type="ECO:0000256" key="5">
    <source>
        <dbReference type="ARBA" id="ARBA00022692"/>
    </source>
</evidence>
<sequence>MRQLCDAIDRLNDWVGRMAALLILPSLLITMIEVVARYAFNSPTVWVNESVQILFGFYFLLGGGYTLLHGGHVRVDLLLLGLKPRARRRADVIGLVVTIFYLAVLLWFTGDQALDAIASRERAESPWAPYIFPVLTAAPVAAALMLLQAVSLIVRAYVDPAYAIKPDNDVVG</sequence>
<feature type="transmembrane region" description="Helical" evidence="9">
    <location>
        <begin position="92"/>
        <end position="110"/>
    </location>
</feature>
<dbReference type="PANTHER" id="PTHR35011:SF4">
    <property type="entry name" value="SLL1102 PROTEIN"/>
    <property type="match status" value="1"/>
</dbReference>
<feature type="transmembrane region" description="Helical" evidence="9">
    <location>
        <begin position="20"/>
        <end position="40"/>
    </location>
</feature>
<keyword evidence="5 9" id="KW-0812">Transmembrane</keyword>
<dbReference type="GO" id="GO:0022857">
    <property type="term" value="F:transmembrane transporter activity"/>
    <property type="evidence" value="ECO:0007669"/>
    <property type="project" value="UniProtKB-UniRule"/>
</dbReference>
<protein>
    <recommendedName>
        <fullName evidence="9">TRAP transporter small permease protein</fullName>
    </recommendedName>
</protein>
<comment type="subcellular location">
    <subcellularLocation>
        <location evidence="1 9">Cell inner membrane</location>
        <topology evidence="1 9">Multi-pass membrane protein</topology>
    </subcellularLocation>
</comment>
<organism evidence="11 12">
    <name type="scientific">Variovorax paradoxus</name>
    <dbReference type="NCBI Taxonomy" id="34073"/>
    <lineage>
        <taxon>Bacteria</taxon>
        <taxon>Pseudomonadati</taxon>
        <taxon>Pseudomonadota</taxon>
        <taxon>Betaproteobacteria</taxon>
        <taxon>Burkholderiales</taxon>
        <taxon>Comamonadaceae</taxon>
        <taxon>Variovorax</taxon>
    </lineage>
</organism>
<dbReference type="GO" id="GO:0005886">
    <property type="term" value="C:plasma membrane"/>
    <property type="evidence" value="ECO:0007669"/>
    <property type="project" value="UniProtKB-SubCell"/>
</dbReference>
<evidence type="ECO:0000313" key="11">
    <source>
        <dbReference type="EMBL" id="PZQ76486.1"/>
    </source>
</evidence>
<keyword evidence="7 9" id="KW-0472">Membrane</keyword>